<dbReference type="Gene3D" id="2.30.30.1150">
    <property type="match status" value="1"/>
</dbReference>
<dbReference type="SUPFAM" id="SSF57903">
    <property type="entry name" value="FYVE/PHD zinc finger"/>
    <property type="match status" value="1"/>
</dbReference>
<feature type="compositionally biased region" description="Acidic residues" evidence="5">
    <location>
        <begin position="707"/>
        <end position="720"/>
    </location>
</feature>
<evidence type="ECO:0000256" key="1">
    <source>
        <dbReference type="ARBA" id="ARBA00022723"/>
    </source>
</evidence>
<reference evidence="7" key="2">
    <citation type="submission" date="2014-06" db="EMBL/GenBank/DDBJ databases">
        <authorList>
            <person name="Aslett M."/>
        </authorList>
    </citation>
    <scope>NUCLEOTIDE SEQUENCE</scope>
</reference>
<evidence type="ECO:0000313" key="7">
    <source>
        <dbReference type="EMBL" id="CDS22620.1"/>
    </source>
</evidence>
<organism evidence="7">
    <name type="scientific">Echinococcus granulosus</name>
    <name type="common">Hydatid tapeworm</name>
    <dbReference type="NCBI Taxonomy" id="6210"/>
    <lineage>
        <taxon>Eukaryota</taxon>
        <taxon>Metazoa</taxon>
        <taxon>Spiralia</taxon>
        <taxon>Lophotrochozoa</taxon>
        <taxon>Platyhelminthes</taxon>
        <taxon>Cestoda</taxon>
        <taxon>Eucestoda</taxon>
        <taxon>Cyclophyllidea</taxon>
        <taxon>Taeniidae</taxon>
        <taxon>Echinococcus</taxon>
        <taxon>Echinococcus granulosus group</taxon>
    </lineage>
</organism>
<evidence type="ECO:0000256" key="4">
    <source>
        <dbReference type="PROSITE-ProRule" id="PRU00146"/>
    </source>
</evidence>
<dbReference type="PANTHER" id="PTHR24102">
    <property type="entry name" value="PHD FINGER PROTEIN"/>
    <property type="match status" value="1"/>
</dbReference>
<dbReference type="InterPro" id="IPR011011">
    <property type="entry name" value="Znf_FYVE_PHD"/>
</dbReference>
<keyword evidence="3" id="KW-0862">Zinc</keyword>
<dbReference type="PANTHER" id="PTHR24102:SF28">
    <property type="entry name" value="PHD-TYPE DOMAIN-CONTAINING PROTEIN"/>
    <property type="match status" value="1"/>
</dbReference>
<dbReference type="InterPro" id="IPR019787">
    <property type="entry name" value="Znf_PHD-finger"/>
</dbReference>
<dbReference type="InterPro" id="IPR001965">
    <property type="entry name" value="Znf_PHD"/>
</dbReference>
<feature type="compositionally biased region" description="Low complexity" evidence="5">
    <location>
        <begin position="625"/>
        <end position="634"/>
    </location>
</feature>
<dbReference type="OrthoDB" id="6287393at2759"/>
<evidence type="ECO:0000256" key="3">
    <source>
        <dbReference type="ARBA" id="ARBA00022833"/>
    </source>
</evidence>
<accession>A0A068WY63</accession>
<feature type="domain" description="PHD-type" evidence="6">
    <location>
        <begin position="506"/>
        <end position="560"/>
    </location>
</feature>
<evidence type="ECO:0000256" key="5">
    <source>
        <dbReference type="SAM" id="MobiDB-lite"/>
    </source>
</evidence>
<feature type="compositionally biased region" description="Basic residues" evidence="5">
    <location>
        <begin position="635"/>
        <end position="647"/>
    </location>
</feature>
<dbReference type="WBParaSite" id="EgrG_001178100">
    <property type="protein sequence ID" value="EgrG_001178100"/>
    <property type="gene ID" value="EgrG_001178100"/>
</dbReference>
<dbReference type="CDD" id="cd15562">
    <property type="entry name" value="PHD2_PHF14"/>
    <property type="match status" value="1"/>
</dbReference>
<dbReference type="GO" id="GO:0008270">
    <property type="term" value="F:zinc ion binding"/>
    <property type="evidence" value="ECO:0007669"/>
    <property type="project" value="UniProtKB-KW"/>
</dbReference>
<dbReference type="Pfam" id="PF00628">
    <property type="entry name" value="PHD"/>
    <property type="match status" value="1"/>
</dbReference>
<evidence type="ECO:0000256" key="2">
    <source>
        <dbReference type="ARBA" id="ARBA00022771"/>
    </source>
</evidence>
<gene>
    <name evidence="7" type="ORF">EgrG_001178100</name>
</gene>
<reference evidence="9" key="3">
    <citation type="submission" date="2020-10" db="UniProtKB">
        <authorList>
            <consortium name="WormBaseParasite"/>
        </authorList>
    </citation>
    <scope>IDENTIFICATION</scope>
</reference>
<feature type="compositionally biased region" description="Basic and acidic residues" evidence="5">
    <location>
        <begin position="742"/>
        <end position="756"/>
    </location>
</feature>
<feature type="region of interest" description="Disordered" evidence="5">
    <location>
        <begin position="618"/>
        <end position="647"/>
    </location>
</feature>
<feature type="compositionally biased region" description="Acidic residues" evidence="5">
    <location>
        <begin position="26"/>
        <end position="50"/>
    </location>
</feature>
<sequence length="826" mass="90809">MFFTLARRDPSKRQIKPVNTETLLLDDLEDESDAEYVYDGNDDDVSEDSESSSGNGNESSSSESGSEDDDSDSSIRIIGVSHAPNISKDDLTLHDAINVPSEAYPVDLPHKNSVLDSNKPEASSKFLSNRICMLCLGEQSNLNDEIIECDACKIVVHEGNAQREGLLAEPAYEDNPTDPFFAQCRQHTDKQVAKVRRRNYLSAYNRCRLLRQMSEKEKKDAYSMDELEGFTATNNDPKSKFFLLDDRLKGKLEYFRRLYEAMLNKREVPYTRPNKVPLFLENSPVAMRMFMAKAMALSLPIELTGSSAVTEASKSLAPGCPVFCPDFISYVLEREKKIEEYSKKVSSLESVQRELQLSDANISQNYNSLSTRLIELNARIADNRNKAVKFLEYLSKILPGIKASGDMAALLAPPEVVEVHSSSLTADSTAVTSFGNGGGSGRAATSDRVRTVCGPSRQSRKRCRKELTVVSKRAKRMNKESDVILVSEASAYPVVEECGTLVENIFHECSVCNGYRDQHLLTICDTCKKAFHIACLDPPLTRVPKQSKLFAWQCSMCTVAVVTPGDAVTVDVNAPRQLRRTTAPSVLSLPPPLTAAITPASAATSVTVAPTTVKVGASAPTVTPSARSNRSSTSTRRRGKNRCVRLGRPRRVEAEEYPCQMDAQDVVPAEAYPTTVIHNSTPLVEAGSDDIEMLSVSQQLRKVGYGEEGDGDDDAGEDEGSYSNNDEGSVVGSEESEAPDDEEKKVSVVNTHEDLMTKQNASDDELASLRGSKVKFVRIKDHESPSESLVDSAPQRYVICQSQDSTPKKSPTSSNFKIKIRKSTDS</sequence>
<keyword evidence="1" id="KW-0479">Metal-binding</keyword>
<evidence type="ECO:0000313" key="9">
    <source>
        <dbReference type="WBParaSite" id="EgrG_001178100"/>
    </source>
</evidence>
<dbReference type="SMART" id="SM00249">
    <property type="entry name" value="PHD"/>
    <property type="match status" value="2"/>
</dbReference>
<evidence type="ECO:0000259" key="6">
    <source>
        <dbReference type="PROSITE" id="PS50016"/>
    </source>
</evidence>
<feature type="compositionally biased region" description="Low complexity" evidence="5">
    <location>
        <begin position="51"/>
        <end position="64"/>
    </location>
</feature>
<dbReference type="AlphaFoldDB" id="A0A068WY63"/>
<dbReference type="Gene3D" id="3.30.40.10">
    <property type="entry name" value="Zinc/RING finger domain, C3HC4 (zinc finger)"/>
    <property type="match status" value="1"/>
</dbReference>
<feature type="region of interest" description="Disordered" evidence="5">
    <location>
        <begin position="26"/>
        <end position="73"/>
    </location>
</feature>
<reference evidence="7 8" key="1">
    <citation type="journal article" date="2013" name="Nature">
        <title>The genomes of four tapeworm species reveal adaptations to parasitism.</title>
        <authorList>
            <person name="Tsai I.J."/>
            <person name="Zarowiecki M."/>
            <person name="Holroyd N."/>
            <person name="Garciarrubio A."/>
            <person name="Sanchez-Flores A."/>
            <person name="Brooks K.L."/>
            <person name="Tracey A."/>
            <person name="Bobes R.J."/>
            <person name="Fragoso G."/>
            <person name="Sciutto E."/>
            <person name="Aslett M."/>
            <person name="Beasley H."/>
            <person name="Bennett H.M."/>
            <person name="Cai J."/>
            <person name="Camicia F."/>
            <person name="Clark R."/>
            <person name="Cucher M."/>
            <person name="De Silva N."/>
            <person name="Day T.A."/>
            <person name="Deplazes P."/>
            <person name="Estrada K."/>
            <person name="Fernandez C."/>
            <person name="Holland P.W."/>
            <person name="Hou J."/>
            <person name="Hu S."/>
            <person name="Huckvale T."/>
            <person name="Hung S.S."/>
            <person name="Kamenetzky L."/>
            <person name="Keane J.A."/>
            <person name="Kiss F."/>
            <person name="Koziol U."/>
            <person name="Lambert O."/>
            <person name="Liu K."/>
            <person name="Luo X."/>
            <person name="Luo Y."/>
            <person name="Macchiaroli N."/>
            <person name="Nichol S."/>
            <person name="Paps J."/>
            <person name="Parkinson J."/>
            <person name="Pouchkina-Stantcheva N."/>
            <person name="Riddiford N."/>
            <person name="Rosenzvit M."/>
            <person name="Salinas G."/>
            <person name="Wasmuth J.D."/>
            <person name="Zamanian M."/>
            <person name="Zheng Y."/>
            <person name="Cai X."/>
            <person name="Soberon X."/>
            <person name="Olson P.D."/>
            <person name="Laclette J.P."/>
            <person name="Brehm K."/>
            <person name="Berriman M."/>
            <person name="Garciarrubio A."/>
            <person name="Bobes R.J."/>
            <person name="Fragoso G."/>
            <person name="Sanchez-Flores A."/>
            <person name="Estrada K."/>
            <person name="Cevallos M.A."/>
            <person name="Morett E."/>
            <person name="Gonzalez V."/>
            <person name="Portillo T."/>
            <person name="Ochoa-Leyva A."/>
            <person name="Jose M.V."/>
            <person name="Sciutto E."/>
            <person name="Landa A."/>
            <person name="Jimenez L."/>
            <person name="Valdes V."/>
            <person name="Carrero J.C."/>
            <person name="Larralde C."/>
            <person name="Morales-Montor J."/>
            <person name="Limon-Lason J."/>
            <person name="Soberon X."/>
            <person name="Laclette J.P."/>
        </authorList>
    </citation>
    <scope>NUCLEOTIDE SEQUENCE [LARGE SCALE GENOMIC DNA]</scope>
</reference>
<feature type="region of interest" description="Disordered" evidence="5">
    <location>
        <begin position="801"/>
        <end position="826"/>
    </location>
</feature>
<feature type="region of interest" description="Disordered" evidence="5">
    <location>
        <begin position="704"/>
        <end position="773"/>
    </location>
</feature>
<name>A0A068WY63_ECHGR</name>
<keyword evidence="2 4" id="KW-0863">Zinc-finger</keyword>
<feature type="compositionally biased region" description="Polar residues" evidence="5">
    <location>
        <begin position="801"/>
        <end position="816"/>
    </location>
</feature>
<dbReference type="EMBL" id="LK028587">
    <property type="protein sequence ID" value="CDS22620.1"/>
    <property type="molecule type" value="Genomic_DNA"/>
</dbReference>
<evidence type="ECO:0000313" key="8">
    <source>
        <dbReference type="Proteomes" id="UP000492820"/>
    </source>
</evidence>
<protein>
    <submittedName>
        <fullName evidence="7 9">PHD finger protein 14</fullName>
    </submittedName>
</protein>
<dbReference type="PROSITE" id="PS50016">
    <property type="entry name" value="ZF_PHD_2"/>
    <property type="match status" value="1"/>
</dbReference>
<dbReference type="Proteomes" id="UP000492820">
    <property type="component" value="Unassembled WGS sequence"/>
</dbReference>
<proteinExistence type="predicted"/>
<dbReference type="InterPro" id="IPR013083">
    <property type="entry name" value="Znf_RING/FYVE/PHD"/>
</dbReference>